<feature type="transmembrane region" description="Helical" evidence="5">
    <location>
        <begin position="164"/>
        <end position="182"/>
    </location>
</feature>
<evidence type="ECO:0000256" key="5">
    <source>
        <dbReference type="SAM" id="Phobius"/>
    </source>
</evidence>
<evidence type="ECO:0000256" key="4">
    <source>
        <dbReference type="ARBA" id="ARBA00023136"/>
    </source>
</evidence>
<comment type="subcellular location">
    <subcellularLocation>
        <location evidence="1">Membrane</location>
        <topology evidence="1">Multi-pass membrane protein</topology>
    </subcellularLocation>
</comment>
<feature type="domain" description="Major facilitator superfamily (MFS) profile" evidence="6">
    <location>
        <begin position="10"/>
        <end position="399"/>
    </location>
</feature>
<reference evidence="7" key="1">
    <citation type="submission" date="2016-01" db="EMBL/GenBank/DDBJ databases">
        <authorList>
            <person name="Peeters C."/>
        </authorList>
    </citation>
    <scope>NUCLEOTIDE SEQUENCE</scope>
    <source>
        <strain evidence="7">LMG 29321</strain>
    </source>
</reference>
<evidence type="ECO:0000256" key="1">
    <source>
        <dbReference type="ARBA" id="ARBA00004141"/>
    </source>
</evidence>
<feature type="transmembrane region" description="Helical" evidence="5">
    <location>
        <begin position="216"/>
        <end position="237"/>
    </location>
</feature>
<dbReference type="AlphaFoldDB" id="A0A158ECN4"/>
<evidence type="ECO:0000256" key="3">
    <source>
        <dbReference type="ARBA" id="ARBA00022989"/>
    </source>
</evidence>
<dbReference type="EMBL" id="FCOX02000055">
    <property type="protein sequence ID" value="SAL03647.1"/>
    <property type="molecule type" value="Genomic_DNA"/>
</dbReference>
<dbReference type="CDD" id="cd17319">
    <property type="entry name" value="MFS_ExuT_GudP_like"/>
    <property type="match status" value="1"/>
</dbReference>
<keyword evidence="8" id="KW-1185">Reference proteome</keyword>
<proteinExistence type="predicted"/>
<feature type="transmembrane region" description="Helical" evidence="5">
    <location>
        <begin position="249"/>
        <end position="272"/>
    </location>
</feature>
<dbReference type="Pfam" id="PF07690">
    <property type="entry name" value="MFS_1"/>
    <property type="match status" value="1"/>
</dbReference>
<dbReference type="SUPFAM" id="SSF103473">
    <property type="entry name" value="MFS general substrate transporter"/>
    <property type="match status" value="1"/>
</dbReference>
<dbReference type="GO" id="GO:0022857">
    <property type="term" value="F:transmembrane transporter activity"/>
    <property type="evidence" value="ECO:0007669"/>
    <property type="project" value="InterPro"/>
</dbReference>
<keyword evidence="3 5" id="KW-1133">Transmembrane helix</keyword>
<dbReference type="PANTHER" id="PTHR11662:SF399">
    <property type="entry name" value="FI19708P1-RELATED"/>
    <property type="match status" value="1"/>
</dbReference>
<dbReference type="Gene3D" id="1.20.1250.20">
    <property type="entry name" value="MFS general substrate transporter like domains"/>
    <property type="match status" value="2"/>
</dbReference>
<dbReference type="PANTHER" id="PTHR11662">
    <property type="entry name" value="SOLUTE CARRIER FAMILY 17"/>
    <property type="match status" value="1"/>
</dbReference>
<feature type="transmembrane region" description="Helical" evidence="5">
    <location>
        <begin position="44"/>
        <end position="64"/>
    </location>
</feature>
<feature type="transmembrane region" description="Helical" evidence="5">
    <location>
        <begin position="284"/>
        <end position="302"/>
    </location>
</feature>
<keyword evidence="4 5" id="KW-0472">Membrane</keyword>
<feature type="transmembrane region" description="Helical" evidence="5">
    <location>
        <begin position="12"/>
        <end position="32"/>
    </location>
</feature>
<protein>
    <submittedName>
        <fullName evidence="7">Major facilitator transporter</fullName>
    </submittedName>
</protein>
<evidence type="ECO:0000259" key="6">
    <source>
        <dbReference type="PROSITE" id="PS50850"/>
    </source>
</evidence>
<dbReference type="Proteomes" id="UP000071859">
    <property type="component" value="Unassembled WGS sequence"/>
</dbReference>
<dbReference type="InterPro" id="IPR050382">
    <property type="entry name" value="MFS_Na/Anion_cotransporter"/>
</dbReference>
<organism evidence="7 8">
    <name type="scientific">Caballeronia calidae</name>
    <dbReference type="NCBI Taxonomy" id="1777139"/>
    <lineage>
        <taxon>Bacteria</taxon>
        <taxon>Pseudomonadati</taxon>
        <taxon>Pseudomonadota</taxon>
        <taxon>Betaproteobacteria</taxon>
        <taxon>Burkholderiales</taxon>
        <taxon>Burkholderiaceae</taxon>
        <taxon>Caballeronia</taxon>
    </lineage>
</organism>
<sequence>MNVSNQKFQFASVLFVCWFASYLERFLINLALPYIGAEFKIDESGLGLLLSVFFIGYAVIQLPGGWVADKIGTRKTILFSVFMFAIFTAASGLAWSLTALFVIRFLFGIFEGSFPSAAYKAVAEGYAKNERARVQSFMLATNPLSLVVAPLIAVPLIAHTGWRGMFIGSSVFGALAFLLYFFGTRRSHPAPSNVPTTSGHHEPPLPFRELIKDSNIWKISVINFGVNILIWGFLSWLPSYMMKVQKLDLAHVGIVSALPGIAGVVGMLSGGWLADKLFAGREKYLLFLSVALAGMSLFVMLSVPTLPVVIACQLVLSFSMKISFIALWSFPLKLIEAKDMGMASGIVNLGSQLAGVASPAVMGFLIVARHGSYDGAFAFLAACTVICAIVTLTLPGKSVTSAHNARNVELATKKQ</sequence>
<dbReference type="InterPro" id="IPR020846">
    <property type="entry name" value="MFS_dom"/>
</dbReference>
<feature type="transmembrane region" description="Helical" evidence="5">
    <location>
        <begin position="134"/>
        <end position="158"/>
    </location>
</feature>
<comment type="caution">
    <text evidence="7">The sequence shown here is derived from an EMBL/GenBank/DDBJ whole genome shotgun (WGS) entry which is preliminary data.</text>
</comment>
<evidence type="ECO:0000313" key="8">
    <source>
        <dbReference type="Proteomes" id="UP000071859"/>
    </source>
</evidence>
<evidence type="ECO:0000313" key="7">
    <source>
        <dbReference type="EMBL" id="SAL03647.1"/>
    </source>
</evidence>
<evidence type="ECO:0000256" key="2">
    <source>
        <dbReference type="ARBA" id="ARBA00022692"/>
    </source>
</evidence>
<feature type="transmembrane region" description="Helical" evidence="5">
    <location>
        <begin position="342"/>
        <end position="367"/>
    </location>
</feature>
<dbReference type="PROSITE" id="PS50850">
    <property type="entry name" value="MFS"/>
    <property type="match status" value="1"/>
</dbReference>
<name>A0A158ECN4_9BURK</name>
<dbReference type="GO" id="GO:0016020">
    <property type="term" value="C:membrane"/>
    <property type="evidence" value="ECO:0007669"/>
    <property type="project" value="UniProtKB-SubCell"/>
</dbReference>
<dbReference type="InterPro" id="IPR036259">
    <property type="entry name" value="MFS_trans_sf"/>
</dbReference>
<feature type="transmembrane region" description="Helical" evidence="5">
    <location>
        <begin position="373"/>
        <end position="394"/>
    </location>
</feature>
<feature type="transmembrane region" description="Helical" evidence="5">
    <location>
        <begin position="308"/>
        <end position="330"/>
    </location>
</feature>
<dbReference type="InterPro" id="IPR011701">
    <property type="entry name" value="MFS"/>
</dbReference>
<accession>A0A158ECN4</accession>
<feature type="transmembrane region" description="Helical" evidence="5">
    <location>
        <begin position="76"/>
        <end position="95"/>
    </location>
</feature>
<keyword evidence="2 5" id="KW-0812">Transmembrane</keyword>
<gene>
    <name evidence="7" type="ORF">AWB78_06646</name>
</gene>